<dbReference type="Gene3D" id="1.20.5.1930">
    <property type="match status" value="1"/>
</dbReference>
<keyword evidence="5" id="KW-0547">Nucleotide-binding</keyword>
<dbReference type="PANTHER" id="PTHR24421">
    <property type="entry name" value="NITRATE/NITRITE SENSOR PROTEIN NARX-RELATED"/>
    <property type="match status" value="1"/>
</dbReference>
<organism evidence="13 14">
    <name type="scientific">Rhodococcoides yunnanense</name>
    <dbReference type="NCBI Taxonomy" id="278209"/>
    <lineage>
        <taxon>Bacteria</taxon>
        <taxon>Bacillati</taxon>
        <taxon>Actinomycetota</taxon>
        <taxon>Actinomycetes</taxon>
        <taxon>Mycobacteriales</taxon>
        <taxon>Nocardiaceae</taxon>
        <taxon>Rhodococcoides</taxon>
    </lineage>
</organism>
<dbReference type="CDD" id="cd16917">
    <property type="entry name" value="HATPase_UhpB-NarQ-NarX-like"/>
    <property type="match status" value="1"/>
</dbReference>
<dbReference type="Gene3D" id="3.30.565.10">
    <property type="entry name" value="Histidine kinase-like ATPase, C-terminal domain"/>
    <property type="match status" value="1"/>
</dbReference>
<comment type="caution">
    <text evidence="13">The sequence shown here is derived from an EMBL/GenBank/DDBJ whole genome shotgun (WGS) entry which is preliminary data.</text>
</comment>
<dbReference type="RefSeq" id="WP_317564256.1">
    <property type="nucleotide sequence ID" value="NZ_JAWLJX010000002.1"/>
</dbReference>
<evidence type="ECO:0000256" key="4">
    <source>
        <dbReference type="ARBA" id="ARBA00022679"/>
    </source>
</evidence>
<comment type="catalytic activity">
    <reaction evidence="1">
        <text>ATP + protein L-histidine = ADP + protein N-phospho-L-histidine.</text>
        <dbReference type="EC" id="2.7.13.3"/>
    </reaction>
</comment>
<reference evidence="13 14" key="1">
    <citation type="submission" date="2023-10" db="EMBL/GenBank/DDBJ databases">
        <title>Development of a sustainable strategy for remediation of hydrocarbon-contaminated territories based on the waste exchange concept.</title>
        <authorList>
            <person name="Krivoruchko A."/>
        </authorList>
    </citation>
    <scope>NUCLEOTIDE SEQUENCE [LARGE SCALE GENOMIC DNA]</scope>
    <source>
        <strain evidence="13 14">IEGM 1323</strain>
    </source>
</reference>
<evidence type="ECO:0000256" key="3">
    <source>
        <dbReference type="ARBA" id="ARBA00022553"/>
    </source>
</evidence>
<evidence type="ECO:0000256" key="1">
    <source>
        <dbReference type="ARBA" id="ARBA00000085"/>
    </source>
</evidence>
<dbReference type="SUPFAM" id="SSF55874">
    <property type="entry name" value="ATPase domain of HSP90 chaperone/DNA topoisomerase II/histidine kinase"/>
    <property type="match status" value="1"/>
</dbReference>
<dbReference type="InterPro" id="IPR050482">
    <property type="entry name" value="Sensor_HK_TwoCompSys"/>
</dbReference>
<gene>
    <name evidence="13" type="ORF">R3P96_10505</name>
</gene>
<dbReference type="Pfam" id="PF07730">
    <property type="entry name" value="HisKA_3"/>
    <property type="match status" value="1"/>
</dbReference>
<keyword evidence="9" id="KW-0812">Transmembrane</keyword>
<dbReference type="Proteomes" id="UP001185755">
    <property type="component" value="Unassembled WGS sequence"/>
</dbReference>
<evidence type="ECO:0000313" key="13">
    <source>
        <dbReference type="EMBL" id="MDV6261773.1"/>
    </source>
</evidence>
<feature type="domain" description="DUF7134" evidence="12">
    <location>
        <begin position="6"/>
        <end position="157"/>
    </location>
</feature>
<feature type="transmembrane region" description="Helical" evidence="9">
    <location>
        <begin position="12"/>
        <end position="32"/>
    </location>
</feature>
<evidence type="ECO:0000256" key="2">
    <source>
        <dbReference type="ARBA" id="ARBA00012438"/>
    </source>
</evidence>
<feature type="domain" description="Signal transduction histidine kinase subgroup 3 dimerisation and phosphoacceptor" evidence="11">
    <location>
        <begin position="186"/>
        <end position="251"/>
    </location>
</feature>
<sequence>MRRFSLWLRGQPFVADALLAAGLFVVEMLVFVSSADGLNGPLFLVFSVVLSVPVAWRRRFPRSIAAFALVATGICDIAGALVGDAVNGHPATLALPIMLYTLVAYVGRVQGAVYAVALAAYSVASMLLFDQPIFTTLLFGALLYALSWLAAEFLGARRAFDEATQARLVVAEYDRDRRAEEAVIAERTRIARELHDVIAHSVSVMVVQADGASYAIRRNPERAEQAVANISATGRLALAELRRTVALMRTSPDSDDMPQYGTAGLARVVEMMGRAGLYVELEQTGNLDDISPAISLGVHRVVQESLTNVLRHAGHAPRAVVKVVREENVVTVEISDNGTGTGTGTVSSVDGGGHGLLGMRERVAVLQGTLHAGRTPHGSWLVRATLPIE</sequence>
<feature type="transmembrane region" description="Helical" evidence="9">
    <location>
        <begin position="135"/>
        <end position="155"/>
    </location>
</feature>
<accession>A0ABU4BCB7</accession>
<dbReference type="EMBL" id="JAWLJX010000002">
    <property type="protein sequence ID" value="MDV6261773.1"/>
    <property type="molecule type" value="Genomic_DNA"/>
</dbReference>
<keyword evidence="6 13" id="KW-0418">Kinase</keyword>
<keyword evidence="4" id="KW-0808">Transferase</keyword>
<name>A0ABU4BCB7_9NOCA</name>
<dbReference type="GO" id="GO:0016301">
    <property type="term" value="F:kinase activity"/>
    <property type="evidence" value="ECO:0007669"/>
    <property type="project" value="UniProtKB-KW"/>
</dbReference>
<feature type="transmembrane region" description="Helical" evidence="9">
    <location>
        <begin position="38"/>
        <end position="56"/>
    </location>
</feature>
<proteinExistence type="predicted"/>
<evidence type="ECO:0000256" key="7">
    <source>
        <dbReference type="ARBA" id="ARBA00022840"/>
    </source>
</evidence>
<keyword evidence="8" id="KW-0902">Two-component regulatory system</keyword>
<keyword evidence="3" id="KW-0597">Phosphoprotein</keyword>
<dbReference type="Pfam" id="PF02518">
    <property type="entry name" value="HATPase_c"/>
    <property type="match status" value="1"/>
</dbReference>
<keyword evidence="14" id="KW-1185">Reference proteome</keyword>
<feature type="transmembrane region" description="Helical" evidence="9">
    <location>
        <begin position="63"/>
        <end position="82"/>
    </location>
</feature>
<evidence type="ECO:0000313" key="14">
    <source>
        <dbReference type="Proteomes" id="UP001185755"/>
    </source>
</evidence>
<evidence type="ECO:0000259" key="10">
    <source>
        <dbReference type="Pfam" id="PF02518"/>
    </source>
</evidence>
<evidence type="ECO:0000256" key="8">
    <source>
        <dbReference type="ARBA" id="ARBA00023012"/>
    </source>
</evidence>
<keyword evidence="7" id="KW-0067">ATP-binding</keyword>
<keyword evidence="9" id="KW-0472">Membrane</keyword>
<evidence type="ECO:0000256" key="9">
    <source>
        <dbReference type="SAM" id="Phobius"/>
    </source>
</evidence>
<dbReference type="InterPro" id="IPR003594">
    <property type="entry name" value="HATPase_dom"/>
</dbReference>
<dbReference type="PANTHER" id="PTHR24421:SF10">
    <property type="entry name" value="NITRATE_NITRITE SENSOR PROTEIN NARQ"/>
    <property type="match status" value="1"/>
</dbReference>
<dbReference type="EC" id="2.7.13.3" evidence="2"/>
<dbReference type="InterPro" id="IPR011712">
    <property type="entry name" value="Sig_transdc_His_kin_sub3_dim/P"/>
</dbReference>
<evidence type="ECO:0000256" key="6">
    <source>
        <dbReference type="ARBA" id="ARBA00022777"/>
    </source>
</evidence>
<dbReference type="InterPro" id="IPR055558">
    <property type="entry name" value="DUF7134"/>
</dbReference>
<dbReference type="Pfam" id="PF23539">
    <property type="entry name" value="DUF7134"/>
    <property type="match status" value="1"/>
</dbReference>
<protein>
    <recommendedName>
        <fullName evidence="2">histidine kinase</fullName>
        <ecNumber evidence="2">2.7.13.3</ecNumber>
    </recommendedName>
</protein>
<evidence type="ECO:0000256" key="5">
    <source>
        <dbReference type="ARBA" id="ARBA00022741"/>
    </source>
</evidence>
<dbReference type="InterPro" id="IPR036890">
    <property type="entry name" value="HATPase_C_sf"/>
</dbReference>
<evidence type="ECO:0000259" key="12">
    <source>
        <dbReference type="Pfam" id="PF23539"/>
    </source>
</evidence>
<feature type="domain" description="Histidine kinase/HSP90-like ATPase" evidence="10">
    <location>
        <begin position="296"/>
        <end position="388"/>
    </location>
</feature>
<evidence type="ECO:0000259" key="11">
    <source>
        <dbReference type="Pfam" id="PF07730"/>
    </source>
</evidence>
<keyword evidence="9" id="KW-1133">Transmembrane helix</keyword>